<evidence type="ECO:0000256" key="2">
    <source>
        <dbReference type="ARBA" id="ARBA00022490"/>
    </source>
</evidence>
<dbReference type="GO" id="GO:0005047">
    <property type="term" value="F:signal recognition particle binding"/>
    <property type="evidence" value="ECO:0007669"/>
    <property type="project" value="TreeGrafter"/>
</dbReference>
<dbReference type="FunFam" id="3.40.50.300:FF:000053">
    <property type="entry name" value="Signal recognition particle receptor FtsY"/>
    <property type="match status" value="1"/>
</dbReference>
<dbReference type="EC" id="3.6.5.4" evidence="9"/>
<keyword evidence="12" id="KW-1185">Reference proteome</keyword>
<dbReference type="InterPro" id="IPR003593">
    <property type="entry name" value="AAA+_ATPase"/>
</dbReference>
<evidence type="ECO:0000256" key="6">
    <source>
        <dbReference type="ARBA" id="ARBA00023136"/>
    </source>
</evidence>
<comment type="subcellular location">
    <subcellularLocation>
        <location evidence="9">Cell membrane</location>
        <topology evidence="9">Peripheral membrane protein</topology>
        <orientation evidence="9">Cytoplasmic side</orientation>
    </subcellularLocation>
    <subcellularLocation>
        <location evidence="9">Cytoplasm</location>
    </subcellularLocation>
</comment>
<evidence type="ECO:0000256" key="7">
    <source>
        <dbReference type="ARBA" id="ARBA00023170"/>
    </source>
</evidence>
<evidence type="ECO:0000256" key="9">
    <source>
        <dbReference type="HAMAP-Rule" id="MF_00920"/>
    </source>
</evidence>
<keyword evidence="1 9" id="KW-1003">Cell membrane</keyword>
<dbReference type="Proteomes" id="UP001317532">
    <property type="component" value="Chromosome"/>
</dbReference>
<dbReference type="RefSeq" id="WP_317997024.1">
    <property type="nucleotide sequence ID" value="NZ_AP025523.1"/>
</dbReference>
<proteinExistence type="inferred from homology"/>
<dbReference type="SMART" id="SM00962">
    <property type="entry name" value="SRP54"/>
    <property type="match status" value="1"/>
</dbReference>
<dbReference type="EMBL" id="AP025523">
    <property type="protein sequence ID" value="BDE06027.1"/>
    <property type="molecule type" value="Genomic_DNA"/>
</dbReference>
<dbReference type="SUPFAM" id="SSF47364">
    <property type="entry name" value="Domain of the SRP/SRP receptor G-proteins"/>
    <property type="match status" value="1"/>
</dbReference>
<reference evidence="11 12" key="1">
    <citation type="journal article" date="2022" name="ISME Commun">
        <title>Vulcanimicrobium alpinus gen. nov. sp. nov., the first cultivated representative of the candidate phylum 'Eremiobacterota', is a metabolically versatile aerobic anoxygenic phototroph.</title>
        <authorList>
            <person name="Yabe S."/>
            <person name="Muto K."/>
            <person name="Abe K."/>
            <person name="Yokota A."/>
            <person name="Staudigel H."/>
            <person name="Tebo B.M."/>
        </authorList>
    </citation>
    <scope>NUCLEOTIDE SEQUENCE [LARGE SCALE GENOMIC DNA]</scope>
    <source>
        <strain evidence="11 12">WC8-2</strain>
    </source>
</reference>
<dbReference type="PANTHER" id="PTHR43134:SF1">
    <property type="entry name" value="SIGNAL RECOGNITION PARTICLE RECEPTOR SUBUNIT ALPHA"/>
    <property type="match status" value="1"/>
</dbReference>
<dbReference type="GO" id="GO:0005525">
    <property type="term" value="F:GTP binding"/>
    <property type="evidence" value="ECO:0007669"/>
    <property type="project" value="UniProtKB-UniRule"/>
</dbReference>
<evidence type="ECO:0000256" key="1">
    <source>
        <dbReference type="ARBA" id="ARBA00022475"/>
    </source>
</evidence>
<dbReference type="GO" id="GO:0005886">
    <property type="term" value="C:plasma membrane"/>
    <property type="evidence" value="ECO:0007669"/>
    <property type="project" value="UniProtKB-SubCell"/>
</dbReference>
<keyword evidence="2 9" id="KW-0963">Cytoplasm</keyword>
<organism evidence="11 12">
    <name type="scientific">Vulcanimicrobium alpinum</name>
    <dbReference type="NCBI Taxonomy" id="3016050"/>
    <lineage>
        <taxon>Bacteria</taxon>
        <taxon>Bacillati</taxon>
        <taxon>Vulcanimicrobiota</taxon>
        <taxon>Vulcanimicrobiia</taxon>
        <taxon>Vulcanimicrobiales</taxon>
        <taxon>Vulcanimicrobiaceae</taxon>
        <taxon>Vulcanimicrobium</taxon>
    </lineage>
</organism>
<dbReference type="InterPro" id="IPR004390">
    <property type="entry name" value="SR_rcpt_FtsY"/>
</dbReference>
<evidence type="ECO:0000256" key="4">
    <source>
        <dbReference type="ARBA" id="ARBA00022801"/>
    </source>
</evidence>
<comment type="function">
    <text evidence="9">Involved in targeting and insertion of nascent membrane proteins into the cytoplasmic membrane. Acts as a receptor for the complex formed by the signal recognition particle (SRP) and the ribosome-nascent chain (RNC).</text>
</comment>
<dbReference type="GO" id="GO:0005737">
    <property type="term" value="C:cytoplasm"/>
    <property type="evidence" value="ECO:0007669"/>
    <property type="project" value="UniProtKB-SubCell"/>
</dbReference>
<dbReference type="InterPro" id="IPR036225">
    <property type="entry name" value="SRP/SRP_N"/>
</dbReference>
<keyword evidence="5 9" id="KW-0342">GTP-binding</keyword>
<dbReference type="GO" id="GO:0003924">
    <property type="term" value="F:GTPase activity"/>
    <property type="evidence" value="ECO:0007669"/>
    <property type="project" value="UniProtKB-UniRule"/>
</dbReference>
<keyword evidence="6 9" id="KW-0472">Membrane</keyword>
<sequence>MSWFGKLKTALQRTREAFGGELETMALARRPVDDELWDDLEEILLAADFGVPTTVKIVDALKVVAKQDRYETSDQVVSRFRRDVQNFLTLPGMTLNVQAKPAVILVVGVNGSGKTTTIGKLATVLRAQRKKVMVVAADTFRAAAAEQLAVWAQRAGAEYVRGAEGSDPSSVVFDGMTAAKARGIDVVLVDTAGRLQTKTNLMEELKKMRRVIEREMGAPPSETLLVVDGTTGQNALSQAKLFNEATQLTGVIVTKLDSTAKGGVLVGIVDQLTVPVKYIGLGEGQDALAPFDPAQFTRALFEVGAAA</sequence>
<keyword evidence="7 9" id="KW-0675">Receptor</keyword>
<keyword evidence="4 9" id="KW-0378">Hydrolase</keyword>
<dbReference type="SMART" id="SM00382">
    <property type="entry name" value="AAA"/>
    <property type="match status" value="1"/>
</dbReference>
<dbReference type="InterPro" id="IPR027417">
    <property type="entry name" value="P-loop_NTPase"/>
</dbReference>
<name>A0AAN2C9W2_UNVUL</name>
<comment type="similarity">
    <text evidence="9">Belongs to the GTP-binding SRP family. FtsY subfamily.</text>
</comment>
<feature type="binding site" evidence="9">
    <location>
        <begin position="190"/>
        <end position="194"/>
    </location>
    <ligand>
        <name>GTP</name>
        <dbReference type="ChEBI" id="CHEBI:37565"/>
    </ligand>
</feature>
<dbReference type="InterPro" id="IPR042101">
    <property type="entry name" value="SRP54_N_sf"/>
</dbReference>
<dbReference type="Gene3D" id="1.20.120.140">
    <property type="entry name" value="Signal recognition particle SRP54, nucleotide-binding domain"/>
    <property type="match status" value="1"/>
</dbReference>
<comment type="catalytic activity">
    <reaction evidence="8 9">
        <text>GTP + H2O = GDP + phosphate + H(+)</text>
        <dbReference type="Rhea" id="RHEA:19669"/>
        <dbReference type="ChEBI" id="CHEBI:15377"/>
        <dbReference type="ChEBI" id="CHEBI:15378"/>
        <dbReference type="ChEBI" id="CHEBI:37565"/>
        <dbReference type="ChEBI" id="CHEBI:43474"/>
        <dbReference type="ChEBI" id="CHEBI:58189"/>
        <dbReference type="EC" id="3.6.5.4"/>
    </reaction>
</comment>
<evidence type="ECO:0000313" key="11">
    <source>
        <dbReference type="EMBL" id="BDE06027.1"/>
    </source>
</evidence>
<dbReference type="HAMAP" id="MF_00920">
    <property type="entry name" value="FtsY"/>
    <property type="match status" value="1"/>
</dbReference>
<dbReference type="InterPro" id="IPR013822">
    <property type="entry name" value="Signal_recog_particl_SRP54_hlx"/>
</dbReference>
<dbReference type="InterPro" id="IPR000897">
    <property type="entry name" value="SRP54_GTPase_dom"/>
</dbReference>
<evidence type="ECO:0000259" key="10">
    <source>
        <dbReference type="PROSITE" id="PS00300"/>
    </source>
</evidence>
<dbReference type="Gene3D" id="3.40.50.300">
    <property type="entry name" value="P-loop containing nucleotide triphosphate hydrolases"/>
    <property type="match status" value="1"/>
</dbReference>
<dbReference type="PROSITE" id="PS00300">
    <property type="entry name" value="SRP54"/>
    <property type="match status" value="1"/>
</dbReference>
<protein>
    <recommendedName>
        <fullName evidence="9">Signal recognition particle receptor FtsY</fullName>
        <shortName evidence="9">SRP receptor</shortName>
        <ecNumber evidence="9">3.6.5.4</ecNumber>
    </recommendedName>
</protein>
<evidence type="ECO:0000256" key="3">
    <source>
        <dbReference type="ARBA" id="ARBA00022741"/>
    </source>
</evidence>
<accession>A0AAN2C9W2</accession>
<evidence type="ECO:0000256" key="5">
    <source>
        <dbReference type="ARBA" id="ARBA00023134"/>
    </source>
</evidence>
<gene>
    <name evidence="9 11" type="primary">ftsY</name>
    <name evidence="11" type="ORF">WPS_13030</name>
</gene>
<dbReference type="SUPFAM" id="SSF52540">
    <property type="entry name" value="P-loop containing nucleoside triphosphate hydrolases"/>
    <property type="match status" value="1"/>
</dbReference>
<dbReference type="Pfam" id="PF00448">
    <property type="entry name" value="SRP54"/>
    <property type="match status" value="1"/>
</dbReference>
<keyword evidence="3 9" id="KW-0547">Nucleotide-binding</keyword>
<evidence type="ECO:0000313" key="12">
    <source>
        <dbReference type="Proteomes" id="UP001317532"/>
    </source>
</evidence>
<dbReference type="KEGG" id="vab:WPS_13030"/>
<dbReference type="AlphaFoldDB" id="A0AAN2C9W2"/>
<evidence type="ECO:0000256" key="8">
    <source>
        <dbReference type="ARBA" id="ARBA00048027"/>
    </source>
</evidence>
<feature type="binding site" evidence="9">
    <location>
        <begin position="254"/>
        <end position="257"/>
    </location>
    <ligand>
        <name>GTP</name>
        <dbReference type="ChEBI" id="CHEBI:37565"/>
    </ligand>
</feature>
<dbReference type="SMART" id="SM00963">
    <property type="entry name" value="SRP54_N"/>
    <property type="match status" value="1"/>
</dbReference>
<dbReference type="NCBIfam" id="TIGR00064">
    <property type="entry name" value="ftsY"/>
    <property type="match status" value="1"/>
</dbReference>
<comment type="subunit">
    <text evidence="9">Part of the signal recognition particle protein translocation system, which is composed of SRP and FtsY.</text>
</comment>
<dbReference type="Pfam" id="PF02881">
    <property type="entry name" value="SRP54_N"/>
    <property type="match status" value="1"/>
</dbReference>
<feature type="domain" description="SRP54-type proteins GTP-binding" evidence="10">
    <location>
        <begin position="275"/>
        <end position="288"/>
    </location>
</feature>
<feature type="binding site" evidence="9">
    <location>
        <begin position="108"/>
        <end position="115"/>
    </location>
    <ligand>
        <name>GTP</name>
        <dbReference type="ChEBI" id="CHEBI:37565"/>
    </ligand>
</feature>
<dbReference type="GO" id="GO:0006614">
    <property type="term" value="P:SRP-dependent cotranslational protein targeting to membrane"/>
    <property type="evidence" value="ECO:0007669"/>
    <property type="project" value="InterPro"/>
</dbReference>
<dbReference type="PANTHER" id="PTHR43134">
    <property type="entry name" value="SIGNAL RECOGNITION PARTICLE RECEPTOR SUBUNIT ALPHA"/>
    <property type="match status" value="1"/>
</dbReference>